<gene>
    <name evidence="1" type="ORF">Cenrod_1934</name>
</gene>
<reference evidence="1 2" key="1">
    <citation type="journal article" date="2013" name="Genome Biol.">
        <title>Genomic analysis reveals key aspects of prokaryotic symbiosis in the phototrophic consortium "Chlorochromatium aggregatum".</title>
        <authorList>
            <person name="Liu Z."/>
            <person name="Muller J."/>
            <person name="Li T."/>
            <person name="Alvey R.M."/>
            <person name="Vogl K."/>
            <person name="Frigaard N.U."/>
            <person name="Rockwell N.C."/>
            <person name="Boyd E.S."/>
            <person name="Tomsho L.P."/>
            <person name="Schuster S.C."/>
            <person name="Henke P."/>
            <person name="Rohde M."/>
            <person name="Overmann J."/>
            <person name="Bryant D.A."/>
        </authorList>
    </citation>
    <scope>NUCLEOTIDE SEQUENCE [LARGE SCALE GENOMIC DNA]</scope>
    <source>
        <strain evidence="1">CR</strain>
    </source>
</reference>
<dbReference type="KEGG" id="cbx:Cenrod_1934"/>
<accession>U5N9D3</accession>
<dbReference type="Proteomes" id="UP000017184">
    <property type="component" value="Chromosome"/>
</dbReference>
<evidence type="ECO:0000313" key="1">
    <source>
        <dbReference type="EMBL" id="AGX88012.1"/>
    </source>
</evidence>
<evidence type="ECO:0000313" key="2">
    <source>
        <dbReference type="Proteomes" id="UP000017184"/>
    </source>
</evidence>
<proteinExistence type="predicted"/>
<dbReference type="HOGENOM" id="CLU_2932733_0_0_4"/>
<protein>
    <submittedName>
        <fullName evidence="1">Uncharacterized protein</fullName>
    </submittedName>
</protein>
<dbReference type="EMBL" id="CP004885">
    <property type="protein sequence ID" value="AGX88012.1"/>
    <property type="molecule type" value="Genomic_DNA"/>
</dbReference>
<name>U5N9D3_9BURK</name>
<organism evidence="1 2">
    <name type="scientific">Candidatus Symbiobacter mobilis CR</name>
    <dbReference type="NCBI Taxonomy" id="946483"/>
    <lineage>
        <taxon>Bacteria</taxon>
        <taxon>Pseudomonadati</taxon>
        <taxon>Pseudomonadota</taxon>
        <taxon>Betaproteobacteria</taxon>
        <taxon>Burkholderiales</taxon>
        <taxon>Comamonadaceae</taxon>
    </lineage>
</organism>
<dbReference type="AlphaFoldDB" id="U5N9D3"/>
<sequence>MKAIHKIAASLAGAILLIALGTTVSFVSLKHVEEAVADRKHTREVLTKADEILSKLVTSQ</sequence>
<keyword evidence="2" id="KW-1185">Reference proteome</keyword>
<dbReference type="RefSeq" id="WP_022774706.1">
    <property type="nucleotide sequence ID" value="NC_022576.1"/>
</dbReference>